<accession>A0A2U1MUM1</accession>
<keyword evidence="2" id="KW-0472">Membrane</keyword>
<evidence type="ECO:0000256" key="2">
    <source>
        <dbReference type="SAM" id="Phobius"/>
    </source>
</evidence>
<evidence type="ECO:0000313" key="4">
    <source>
        <dbReference type="Proteomes" id="UP000245207"/>
    </source>
</evidence>
<dbReference type="EMBL" id="PKPP01004323">
    <property type="protein sequence ID" value="PWA64932.1"/>
    <property type="molecule type" value="Genomic_DNA"/>
</dbReference>
<dbReference type="PANTHER" id="PTHR33429:SF23">
    <property type="entry name" value="OS02G0709350 PROTEIN"/>
    <property type="match status" value="1"/>
</dbReference>
<evidence type="ECO:0000313" key="3">
    <source>
        <dbReference type="EMBL" id="PWA64932.1"/>
    </source>
</evidence>
<evidence type="ECO:0000256" key="1">
    <source>
        <dbReference type="SAM" id="MobiDB-lite"/>
    </source>
</evidence>
<organism evidence="3 4">
    <name type="scientific">Artemisia annua</name>
    <name type="common">Sweet wormwood</name>
    <dbReference type="NCBI Taxonomy" id="35608"/>
    <lineage>
        <taxon>Eukaryota</taxon>
        <taxon>Viridiplantae</taxon>
        <taxon>Streptophyta</taxon>
        <taxon>Embryophyta</taxon>
        <taxon>Tracheophyta</taxon>
        <taxon>Spermatophyta</taxon>
        <taxon>Magnoliopsida</taxon>
        <taxon>eudicotyledons</taxon>
        <taxon>Gunneridae</taxon>
        <taxon>Pentapetalae</taxon>
        <taxon>asterids</taxon>
        <taxon>campanulids</taxon>
        <taxon>Asterales</taxon>
        <taxon>Asteraceae</taxon>
        <taxon>Asteroideae</taxon>
        <taxon>Anthemideae</taxon>
        <taxon>Artemisiinae</taxon>
        <taxon>Artemisia</taxon>
    </lineage>
</organism>
<dbReference type="OrthoDB" id="1738567at2759"/>
<keyword evidence="4" id="KW-1185">Reference proteome</keyword>
<keyword evidence="2" id="KW-0812">Transmembrane</keyword>
<comment type="caution">
    <text evidence="3">The sequence shown here is derived from an EMBL/GenBank/DDBJ whole genome shotgun (WGS) entry which is preliminary data.</text>
</comment>
<gene>
    <name evidence="3" type="ORF">CTI12_AA339320</name>
</gene>
<dbReference type="PANTHER" id="PTHR33429">
    <property type="entry name" value="OS02G0708000 PROTEIN-RELATED"/>
    <property type="match status" value="1"/>
</dbReference>
<feature type="region of interest" description="Disordered" evidence="1">
    <location>
        <begin position="1"/>
        <end position="20"/>
    </location>
</feature>
<name>A0A2U1MUM1_ARTAN</name>
<proteinExistence type="predicted"/>
<feature type="compositionally biased region" description="Low complexity" evidence="1">
    <location>
        <begin position="10"/>
        <end position="20"/>
    </location>
</feature>
<reference evidence="3 4" key="1">
    <citation type="journal article" date="2018" name="Mol. Plant">
        <title>The genome of Artemisia annua provides insight into the evolution of Asteraceae family and artemisinin biosynthesis.</title>
        <authorList>
            <person name="Shen Q."/>
            <person name="Zhang L."/>
            <person name="Liao Z."/>
            <person name="Wang S."/>
            <person name="Yan T."/>
            <person name="Shi P."/>
            <person name="Liu M."/>
            <person name="Fu X."/>
            <person name="Pan Q."/>
            <person name="Wang Y."/>
            <person name="Lv Z."/>
            <person name="Lu X."/>
            <person name="Zhang F."/>
            <person name="Jiang W."/>
            <person name="Ma Y."/>
            <person name="Chen M."/>
            <person name="Hao X."/>
            <person name="Li L."/>
            <person name="Tang Y."/>
            <person name="Lv G."/>
            <person name="Zhou Y."/>
            <person name="Sun X."/>
            <person name="Brodelius P.E."/>
            <person name="Rose J.K.C."/>
            <person name="Tang K."/>
        </authorList>
    </citation>
    <scope>NUCLEOTIDE SEQUENCE [LARGE SCALE GENOMIC DNA]</scope>
    <source>
        <strain evidence="4">cv. Huhao1</strain>
        <tissue evidence="3">Leaf</tissue>
    </source>
</reference>
<feature type="transmembrane region" description="Helical" evidence="2">
    <location>
        <begin position="24"/>
        <end position="44"/>
    </location>
</feature>
<keyword evidence="2" id="KW-1133">Transmembrane helix</keyword>
<sequence>MPDTEQPEEQASIVQSQAQSSGSIGPFFVVMSVLMVVAILSCLAGRIYSKRVAEAPLDKVIKNRDCFGWLKGKLSRFWPSSGNVITLAGKKEVTAEGDV</sequence>
<dbReference type="Proteomes" id="UP000245207">
    <property type="component" value="Unassembled WGS sequence"/>
</dbReference>
<dbReference type="AlphaFoldDB" id="A0A2U1MUM1"/>
<protein>
    <submittedName>
        <fullName evidence="3">Uncharacterized protein</fullName>
    </submittedName>
</protein>